<name>A0A6J6AFZ0_9ZZZZ</name>
<evidence type="ECO:0000313" key="3">
    <source>
        <dbReference type="EMBL" id="CAB4668955.1"/>
    </source>
</evidence>
<feature type="transmembrane region" description="Helical" evidence="1">
    <location>
        <begin position="109"/>
        <end position="132"/>
    </location>
</feature>
<keyword evidence="1" id="KW-0472">Membrane</keyword>
<protein>
    <submittedName>
        <fullName evidence="2">Unannotated protein</fullName>
    </submittedName>
</protein>
<gene>
    <name evidence="3" type="ORF">UFOPK2334_00408</name>
    <name evidence="2" type="ORF">UFOPK4179_00384</name>
</gene>
<feature type="transmembrane region" description="Helical" evidence="1">
    <location>
        <begin position="56"/>
        <end position="77"/>
    </location>
</feature>
<dbReference type="Pfam" id="PF19700">
    <property type="entry name" value="DUF6198"/>
    <property type="match status" value="1"/>
</dbReference>
<keyword evidence="1" id="KW-1133">Transmembrane helix</keyword>
<dbReference type="EMBL" id="CAETWZ010000022">
    <property type="protein sequence ID" value="CAB4367600.1"/>
    <property type="molecule type" value="Genomic_DNA"/>
</dbReference>
<dbReference type="InterPro" id="IPR038750">
    <property type="entry name" value="YczE/YyaS-like"/>
</dbReference>
<reference evidence="2" key="1">
    <citation type="submission" date="2020-05" db="EMBL/GenBank/DDBJ databases">
        <authorList>
            <person name="Chiriac C."/>
            <person name="Salcher M."/>
            <person name="Ghai R."/>
            <person name="Kavagutti S V."/>
        </authorList>
    </citation>
    <scope>NUCLEOTIDE SEQUENCE</scope>
</reference>
<proteinExistence type="predicted"/>
<evidence type="ECO:0000256" key="1">
    <source>
        <dbReference type="SAM" id="Phobius"/>
    </source>
</evidence>
<sequence length="216" mass="23289">MAQAPLRPLREQFVERFIRCVTGLACFGTGIAFFVRSELGVPPWDVFHQGISKHTGLGLGTVLIIVAFFVLLLWIPLRLRPGLGTLLNAIEIGLIENIAQDLIPHSHHIVIRVIYMVAGLSIIAAGSGLYIGAEFGSGPRDGLMLGLNKRFGISVRVARTIVEITVMVIGIFLGGHIGLGTFVFAFGIGPMVQITLRLFKMSRNSLDAAAGEASEQ</sequence>
<organism evidence="2">
    <name type="scientific">freshwater metagenome</name>
    <dbReference type="NCBI Taxonomy" id="449393"/>
    <lineage>
        <taxon>unclassified sequences</taxon>
        <taxon>metagenomes</taxon>
        <taxon>ecological metagenomes</taxon>
    </lineage>
</organism>
<dbReference type="PANTHER" id="PTHR40078:SF1">
    <property type="entry name" value="INTEGRAL MEMBRANE PROTEIN"/>
    <property type="match status" value="1"/>
</dbReference>
<dbReference type="AlphaFoldDB" id="A0A6J6AFZ0"/>
<accession>A0A6J6AFZ0</accession>
<dbReference type="EMBL" id="CAEZXA010000021">
    <property type="protein sequence ID" value="CAB4668955.1"/>
    <property type="molecule type" value="Genomic_DNA"/>
</dbReference>
<feature type="transmembrane region" description="Helical" evidence="1">
    <location>
        <begin position="16"/>
        <end position="35"/>
    </location>
</feature>
<keyword evidence="1" id="KW-0812">Transmembrane</keyword>
<dbReference type="PANTHER" id="PTHR40078">
    <property type="entry name" value="INTEGRAL MEMBRANE PROTEIN-RELATED"/>
    <property type="match status" value="1"/>
</dbReference>
<evidence type="ECO:0000313" key="2">
    <source>
        <dbReference type="EMBL" id="CAB4367600.1"/>
    </source>
</evidence>